<dbReference type="AlphaFoldDB" id="A0A369A7J7"/>
<feature type="transmembrane region" description="Helical" evidence="1">
    <location>
        <begin position="113"/>
        <end position="136"/>
    </location>
</feature>
<feature type="transmembrane region" description="Helical" evidence="1">
    <location>
        <begin position="83"/>
        <end position="107"/>
    </location>
</feature>
<protein>
    <submittedName>
        <fullName evidence="2">Exosortase F-associated protein</fullName>
    </submittedName>
</protein>
<name>A0A369A7J7_9FLAO</name>
<keyword evidence="1" id="KW-0812">Transmembrane</keyword>
<organism evidence="2 3">
    <name type="scientific">Schleiferia thermophila</name>
    <dbReference type="NCBI Taxonomy" id="884107"/>
    <lineage>
        <taxon>Bacteria</taxon>
        <taxon>Pseudomonadati</taxon>
        <taxon>Bacteroidota</taxon>
        <taxon>Flavobacteriia</taxon>
        <taxon>Flavobacteriales</taxon>
        <taxon>Schleiferiaceae</taxon>
        <taxon>Schleiferia</taxon>
    </lineage>
</organism>
<sequence>MSDLQIRRYLVGTACLIVLVLVYLFQREWFYSGFYDTGASSDKVPDFDPLKFFISKYARFLINDTMALGILWSLFYEKKYMNFAFAVFLVEAIVLMPFYITGVIWFWDSLRWFLSHLHRLVVNPFFMMLLIPAFYYQKNSSAR</sequence>
<feature type="transmembrane region" description="Helical" evidence="1">
    <location>
        <begin position="57"/>
        <end position="76"/>
    </location>
</feature>
<dbReference type="NCBIfam" id="TIGR04127">
    <property type="entry name" value="flavo_near_exo"/>
    <property type="match status" value="1"/>
</dbReference>
<evidence type="ECO:0000313" key="2">
    <source>
        <dbReference type="EMBL" id="RCX05123.1"/>
    </source>
</evidence>
<evidence type="ECO:0000256" key="1">
    <source>
        <dbReference type="SAM" id="Phobius"/>
    </source>
</evidence>
<feature type="transmembrane region" description="Helical" evidence="1">
    <location>
        <begin position="9"/>
        <end position="26"/>
    </location>
</feature>
<dbReference type="RefSeq" id="WP_037360890.1">
    <property type="nucleotide sequence ID" value="NZ_BHZF01000001.1"/>
</dbReference>
<keyword evidence="3" id="KW-1185">Reference proteome</keyword>
<comment type="caution">
    <text evidence="2">The sequence shown here is derived from an EMBL/GenBank/DDBJ whole genome shotgun (WGS) entry which is preliminary data.</text>
</comment>
<keyword evidence="1" id="KW-0472">Membrane</keyword>
<proteinExistence type="predicted"/>
<evidence type="ECO:0000313" key="3">
    <source>
        <dbReference type="Proteomes" id="UP000253517"/>
    </source>
</evidence>
<dbReference type="InterPro" id="IPR026414">
    <property type="entry name" value="ExosoTase_F-assoc_memb"/>
</dbReference>
<dbReference type="EMBL" id="QPJS01000001">
    <property type="protein sequence ID" value="RCX05123.1"/>
    <property type="molecule type" value="Genomic_DNA"/>
</dbReference>
<reference evidence="2 3" key="1">
    <citation type="submission" date="2018-07" db="EMBL/GenBank/DDBJ databases">
        <title>Genomic Encyclopedia of Type Strains, Phase IV (KMG-IV): sequencing the most valuable type-strain genomes for metagenomic binning, comparative biology and taxonomic classification.</title>
        <authorList>
            <person name="Goeker M."/>
        </authorList>
    </citation>
    <scope>NUCLEOTIDE SEQUENCE [LARGE SCALE GENOMIC DNA]</scope>
    <source>
        <strain evidence="2 3">DSM 21410</strain>
    </source>
</reference>
<keyword evidence="1" id="KW-1133">Transmembrane helix</keyword>
<gene>
    <name evidence="2" type="ORF">DES35_101403</name>
</gene>
<accession>A0A369A7J7</accession>
<dbReference type="Proteomes" id="UP000253517">
    <property type="component" value="Unassembled WGS sequence"/>
</dbReference>